<organism evidence="1 2">
    <name type="scientific">Melipona quadrifasciata</name>
    <dbReference type="NCBI Taxonomy" id="166423"/>
    <lineage>
        <taxon>Eukaryota</taxon>
        <taxon>Metazoa</taxon>
        <taxon>Ecdysozoa</taxon>
        <taxon>Arthropoda</taxon>
        <taxon>Hexapoda</taxon>
        <taxon>Insecta</taxon>
        <taxon>Pterygota</taxon>
        <taxon>Neoptera</taxon>
        <taxon>Endopterygota</taxon>
        <taxon>Hymenoptera</taxon>
        <taxon>Apocrita</taxon>
        <taxon>Aculeata</taxon>
        <taxon>Apoidea</taxon>
        <taxon>Anthophila</taxon>
        <taxon>Apidae</taxon>
        <taxon>Melipona</taxon>
    </lineage>
</organism>
<accession>A0A0N0BJ90</accession>
<evidence type="ECO:0000313" key="2">
    <source>
        <dbReference type="Proteomes" id="UP000053105"/>
    </source>
</evidence>
<keyword evidence="2" id="KW-1185">Reference proteome</keyword>
<gene>
    <name evidence="1" type="ORF">WN51_07452</name>
</gene>
<reference evidence="1 2" key="1">
    <citation type="submission" date="2015-07" db="EMBL/GenBank/DDBJ databases">
        <title>The genome of Melipona quadrifasciata.</title>
        <authorList>
            <person name="Pan H."/>
            <person name="Kapheim K."/>
        </authorList>
    </citation>
    <scope>NUCLEOTIDE SEQUENCE [LARGE SCALE GENOMIC DNA]</scope>
    <source>
        <strain evidence="1">0111107301</strain>
        <tissue evidence="1">Whole body</tissue>
    </source>
</reference>
<protein>
    <submittedName>
        <fullName evidence="1">Uncharacterized protein</fullName>
    </submittedName>
</protein>
<dbReference type="Proteomes" id="UP000053105">
    <property type="component" value="Unassembled WGS sequence"/>
</dbReference>
<dbReference type="EMBL" id="KQ435720">
    <property type="protein sequence ID" value="KOX78591.1"/>
    <property type="molecule type" value="Genomic_DNA"/>
</dbReference>
<name>A0A0N0BJ90_9HYME</name>
<dbReference type="AlphaFoldDB" id="A0A0N0BJ90"/>
<evidence type="ECO:0000313" key="1">
    <source>
        <dbReference type="EMBL" id="KOX78591.1"/>
    </source>
</evidence>
<dbReference type="OrthoDB" id="10508930at2759"/>
<sequence>MPGDVTRLPRLVNVARGDRLLGNTRQAEDRDVFGSTFEQGRSRMCLSYAAALLRPLSPLGSEICNTEAQFLFVRRNHETEERRASFEVSSFPMDRWGSIANTMDRSWIDLAVFLILLLEWIHDRAEETEISYLERMLVLIFYIPLCTSLSSVPSLTFENVKSPK</sequence>
<proteinExistence type="predicted"/>